<evidence type="ECO:0000313" key="2">
    <source>
        <dbReference type="Proteomes" id="UP000182124"/>
    </source>
</evidence>
<dbReference type="EMBL" id="FMTY01000006">
    <property type="protein sequence ID" value="SCX15827.1"/>
    <property type="molecule type" value="Genomic_DNA"/>
</dbReference>
<name>A0A1G4W4H3_9FLAO</name>
<dbReference type="InterPro" id="IPR050238">
    <property type="entry name" value="DNA_Rep/Repair_Clamp_Loader"/>
</dbReference>
<reference evidence="1 2" key="1">
    <citation type="submission" date="2016-10" db="EMBL/GenBank/DDBJ databases">
        <authorList>
            <person name="de Groot N.N."/>
        </authorList>
    </citation>
    <scope>NUCLEOTIDE SEQUENCE [LARGE SCALE GENOMIC DNA]</scope>
    <source>
        <strain evidence="1 2">CGMCC 1.3801</strain>
    </source>
</reference>
<protein>
    <submittedName>
        <fullName evidence="1">DNA polymerase-3 subunit delta</fullName>
    </submittedName>
</protein>
<evidence type="ECO:0000313" key="1">
    <source>
        <dbReference type="EMBL" id="SCX15827.1"/>
    </source>
</evidence>
<accession>A0A1G4W4H3</accession>
<dbReference type="Gene3D" id="3.40.50.300">
    <property type="entry name" value="P-loop containing nucleotide triphosphate hydrolases"/>
    <property type="match status" value="1"/>
</dbReference>
<dbReference type="eggNOG" id="COG0470">
    <property type="taxonomic scope" value="Bacteria"/>
</dbReference>
<proteinExistence type="predicted"/>
<sequence length="382" mass="43500">MLFREILGQQHIKSHLTKSADLGRIPHAQLFVGPEGSGTLPMAIAYAQYILCSNVSGENTNGNEACNLKFEHFSHPDLHFVFPVATNDQVKSHPVSANFMKQWREFVIENPYGSLFEWLKSLGIQNKQGQIGVDEAQEIMKSLSLKAYEGGYKVMIIWMADKMNTATANKLLKLLEEPPQKTVFLLVTENQDDIMQTILSRCQVLEFQGLPESVIADALVSRENIDEKFALRIAHQSQGNFNKALHLLHKDETEFPFEEWFVQWVRAAFRAKGNAAAILDLTSWSEEIAGIGREAQKQFLHFCVEMFRQALLLNYESSKLVYIEPTVDKFKLENFAPFVNGNNINEIFNELSDAIYHIERNGNAKIILTDLSIKLTRLIHKK</sequence>
<dbReference type="InterPro" id="IPR027417">
    <property type="entry name" value="P-loop_NTPase"/>
</dbReference>
<dbReference type="Proteomes" id="UP000182124">
    <property type="component" value="Unassembled WGS sequence"/>
</dbReference>
<dbReference type="GO" id="GO:0006261">
    <property type="term" value="P:DNA-templated DNA replication"/>
    <property type="evidence" value="ECO:0007669"/>
    <property type="project" value="TreeGrafter"/>
</dbReference>
<dbReference type="PANTHER" id="PTHR11669">
    <property type="entry name" value="REPLICATION FACTOR C / DNA POLYMERASE III GAMMA-TAU SUBUNIT"/>
    <property type="match status" value="1"/>
</dbReference>
<dbReference type="PANTHER" id="PTHR11669:SF8">
    <property type="entry name" value="DNA POLYMERASE III SUBUNIT DELTA"/>
    <property type="match status" value="1"/>
</dbReference>
<dbReference type="AlphaFoldDB" id="A0A1G4W4H3"/>
<dbReference type="SUPFAM" id="SSF52540">
    <property type="entry name" value="P-loop containing nucleoside triphosphate hydrolases"/>
    <property type="match status" value="1"/>
</dbReference>
<dbReference type="RefSeq" id="WP_023576260.1">
    <property type="nucleotide sequence ID" value="NZ_CBCSBQ010000019.1"/>
</dbReference>
<gene>
    <name evidence="1" type="ORF">SAMN02927925_02277</name>
</gene>
<organism evidence="1 2">
    <name type="scientific">Flavobacterium saliperosum</name>
    <dbReference type="NCBI Taxonomy" id="329186"/>
    <lineage>
        <taxon>Bacteria</taxon>
        <taxon>Pseudomonadati</taxon>
        <taxon>Bacteroidota</taxon>
        <taxon>Flavobacteriia</taxon>
        <taxon>Flavobacteriales</taxon>
        <taxon>Flavobacteriaceae</taxon>
        <taxon>Flavobacterium</taxon>
    </lineage>
</organism>
<dbReference type="Pfam" id="PF13177">
    <property type="entry name" value="DNA_pol3_delta2"/>
    <property type="match status" value="1"/>
</dbReference>
<dbReference type="STRING" id="329186.SAMN02927925_02277"/>